<evidence type="ECO:0000313" key="1">
    <source>
        <dbReference type="EMBL" id="KAK7686104.1"/>
    </source>
</evidence>
<evidence type="ECO:0000313" key="2">
    <source>
        <dbReference type="Proteomes" id="UP001385951"/>
    </source>
</evidence>
<name>A0AAW0G444_9APHY</name>
<proteinExistence type="predicted"/>
<accession>A0AAW0G444</accession>
<dbReference type="EMBL" id="JASBNA010000018">
    <property type="protein sequence ID" value="KAK7686104.1"/>
    <property type="molecule type" value="Genomic_DNA"/>
</dbReference>
<protein>
    <submittedName>
        <fullName evidence="1">Uncharacterized protein</fullName>
    </submittedName>
</protein>
<reference evidence="1 2" key="1">
    <citation type="submission" date="2022-09" db="EMBL/GenBank/DDBJ databases">
        <authorList>
            <person name="Palmer J.M."/>
        </authorList>
    </citation>
    <scope>NUCLEOTIDE SEQUENCE [LARGE SCALE GENOMIC DNA]</scope>
    <source>
        <strain evidence="1 2">DSM 7382</strain>
    </source>
</reference>
<comment type="caution">
    <text evidence="1">The sequence shown here is derived from an EMBL/GenBank/DDBJ whole genome shotgun (WGS) entry which is preliminary data.</text>
</comment>
<organism evidence="1 2">
    <name type="scientific">Cerrena zonata</name>
    <dbReference type="NCBI Taxonomy" id="2478898"/>
    <lineage>
        <taxon>Eukaryota</taxon>
        <taxon>Fungi</taxon>
        <taxon>Dikarya</taxon>
        <taxon>Basidiomycota</taxon>
        <taxon>Agaricomycotina</taxon>
        <taxon>Agaricomycetes</taxon>
        <taxon>Polyporales</taxon>
        <taxon>Cerrenaceae</taxon>
        <taxon>Cerrena</taxon>
    </lineage>
</organism>
<sequence>MFPTLSVAPPLAETPPPPAQDATLRIHWIFYICINHIMVALSQTSILWQVLTLQAESPFEFFGRLGILYSGHYSAEGRKE</sequence>
<dbReference type="Proteomes" id="UP001385951">
    <property type="component" value="Unassembled WGS sequence"/>
</dbReference>
<dbReference type="AlphaFoldDB" id="A0AAW0G444"/>
<keyword evidence="2" id="KW-1185">Reference proteome</keyword>
<gene>
    <name evidence="1" type="ORF">QCA50_010916</name>
</gene>